<evidence type="ECO:0000313" key="2">
    <source>
        <dbReference type="Proteomes" id="UP000019197"/>
    </source>
</evidence>
<organism evidence="1 2">
    <name type="scientific">Xenorhabdus cabanillasii JM26</name>
    <dbReference type="NCBI Taxonomy" id="1427517"/>
    <lineage>
        <taxon>Bacteria</taxon>
        <taxon>Pseudomonadati</taxon>
        <taxon>Pseudomonadota</taxon>
        <taxon>Gammaproteobacteria</taxon>
        <taxon>Enterobacterales</taxon>
        <taxon>Morganellaceae</taxon>
        <taxon>Xenorhabdus</taxon>
    </lineage>
</organism>
<dbReference type="Proteomes" id="UP000019197">
    <property type="component" value="Unassembled WGS sequence"/>
</dbReference>
<dbReference type="OrthoDB" id="6059091at2"/>
<accession>W1JAC2</accession>
<evidence type="ECO:0000313" key="1">
    <source>
        <dbReference type="EMBL" id="CDL86420.1"/>
    </source>
</evidence>
<name>W1JAC2_9GAMM</name>
<reference evidence="1 2" key="1">
    <citation type="submission" date="2013-11" db="EMBL/GenBank/DDBJ databases">
        <title>Draft genome sequence and annotation of the entomopathogenic bacterium, Xenorhabdus cabanillasi strain JM26.</title>
        <authorList>
            <person name="Gualtieri M."/>
            <person name="Ogier J.C."/>
            <person name="Pages S."/>
            <person name="Givaudan A."/>
            <person name="Gaudriault S."/>
        </authorList>
    </citation>
    <scope>NUCLEOTIDE SEQUENCE [LARGE SCALE GENOMIC DNA]</scope>
    <source>
        <strain evidence="1 2">JM26</strain>
    </source>
</reference>
<proteinExistence type="predicted"/>
<comment type="caution">
    <text evidence="1">The sequence shown here is derived from an EMBL/GenBank/DDBJ whole genome shotgun (WGS) entry which is preliminary data.</text>
</comment>
<sequence>MKIYGYESEDSDLIGLEEITFHASVDELRSLVAFITNTISLIEIHGSQFGHEHFNDFVKNNESKAPDIIIMATKDNF</sequence>
<dbReference type="AlphaFoldDB" id="W1JAC2"/>
<dbReference type="EMBL" id="CBXE010000254">
    <property type="protein sequence ID" value="CDL86420.1"/>
    <property type="molecule type" value="Genomic_DNA"/>
</dbReference>
<gene>
    <name evidence="1" type="ORF">XCR1_3270005</name>
</gene>
<protein>
    <submittedName>
        <fullName evidence="1">Uncharacterized protein</fullName>
    </submittedName>
</protein>
<dbReference type="RefSeq" id="WP_038266132.1">
    <property type="nucleotide sequence ID" value="NZ_CAWLVK010000254.1"/>
</dbReference>